<evidence type="ECO:0000313" key="3">
    <source>
        <dbReference type="Proteomes" id="UP000249522"/>
    </source>
</evidence>
<evidence type="ECO:0000313" key="2">
    <source>
        <dbReference type="EMBL" id="PZD95370.1"/>
    </source>
</evidence>
<dbReference type="OrthoDB" id="2665491at2"/>
<evidence type="ECO:0000256" key="1">
    <source>
        <dbReference type="SAM" id="SignalP"/>
    </source>
</evidence>
<keyword evidence="1" id="KW-0732">Signal</keyword>
<reference evidence="2 3" key="1">
    <citation type="submission" date="2018-06" db="EMBL/GenBank/DDBJ databases">
        <title>Paenibacillus imtechensis sp. nov.</title>
        <authorList>
            <person name="Pinnaka A.K."/>
            <person name="Singh H."/>
            <person name="Kaur M."/>
        </authorList>
    </citation>
    <scope>NUCLEOTIDE SEQUENCE [LARGE SCALE GENOMIC DNA]</scope>
    <source>
        <strain evidence="2 3">SMB1</strain>
    </source>
</reference>
<dbReference type="AlphaFoldDB" id="A0A2W1LB68"/>
<name>A0A2W1LB68_9BACL</name>
<feature type="signal peptide" evidence="1">
    <location>
        <begin position="1"/>
        <end position="17"/>
    </location>
</feature>
<keyword evidence="3" id="KW-1185">Reference proteome</keyword>
<dbReference type="PROSITE" id="PS51257">
    <property type="entry name" value="PROKAR_LIPOPROTEIN"/>
    <property type="match status" value="1"/>
</dbReference>
<dbReference type="EMBL" id="QKRB01000044">
    <property type="protein sequence ID" value="PZD95370.1"/>
    <property type="molecule type" value="Genomic_DNA"/>
</dbReference>
<organism evidence="2 3">
    <name type="scientific">Paenibacillus sambharensis</name>
    <dbReference type="NCBI Taxonomy" id="1803190"/>
    <lineage>
        <taxon>Bacteria</taxon>
        <taxon>Bacillati</taxon>
        <taxon>Bacillota</taxon>
        <taxon>Bacilli</taxon>
        <taxon>Bacillales</taxon>
        <taxon>Paenibacillaceae</taxon>
        <taxon>Paenibacillus</taxon>
    </lineage>
</organism>
<dbReference type="Proteomes" id="UP000249522">
    <property type="component" value="Unassembled WGS sequence"/>
</dbReference>
<comment type="caution">
    <text evidence="2">The sequence shown here is derived from an EMBL/GenBank/DDBJ whole genome shotgun (WGS) entry which is preliminary data.</text>
</comment>
<evidence type="ECO:0008006" key="4">
    <source>
        <dbReference type="Google" id="ProtNLM"/>
    </source>
</evidence>
<gene>
    <name evidence="2" type="ORF">DNH61_12570</name>
</gene>
<sequence>MRLRGVFLLPLVVWMLAGCGSSSPGLTEEDLSISKIGDSRAKVEYGMDRTDAEKILGTGKKHSSTITHYDPGISVFYRGDKVAGITLGKQSADVYQTSKLIKAGMARSDIREIYGTENARFDSPKSLLYTYDTKEKTFLSDIPKDIDNDELINIIQISIQFDDEENAQSITLIDERMASYLY</sequence>
<accession>A0A2W1LB68</accession>
<feature type="chain" id="PRO_5038579067" description="DUF4309 domain-containing protein" evidence="1">
    <location>
        <begin position="18"/>
        <end position="182"/>
    </location>
</feature>
<dbReference type="RefSeq" id="WP_111147000.1">
    <property type="nucleotide sequence ID" value="NZ_QKRB01000044.1"/>
</dbReference>
<proteinExistence type="predicted"/>
<protein>
    <recommendedName>
        <fullName evidence="4">DUF4309 domain-containing protein</fullName>
    </recommendedName>
</protein>